<evidence type="ECO:0000313" key="3">
    <source>
        <dbReference type="EMBL" id="NDY84362.1"/>
    </source>
</evidence>
<sequence>MKNSKLLLKGLIGAILSLSAITSQAADYPDKPIRMIVGYTTGGAADKLIRPVADRVSKIIGQQIIMDYKPGAGGAVALELLTRAPADGYTLHIVDSGPLTILPSLRKTPYDPVKDFTPVAMLAGGGSVIVTLPSSPAKDVKTLIELAKKNPQDWSYGTSGVGGVAHLAAEQFKVATGLKIDHVPYKGGAPAVIELLGGHIPMLFSSLGSAATNIEAGRLKPLAVTSLKRSGLFPDVPTLAESGFPGFDSSIWYGIIAPAGLPKDVMDKLVPAFKQALADPGQIEAIRKEGYDAMPMTPQEMQKKIKDDIVQWNKVIKDTGVKID</sequence>
<dbReference type="PANTHER" id="PTHR42928">
    <property type="entry name" value="TRICARBOXYLATE-BINDING PROTEIN"/>
    <property type="match status" value="1"/>
</dbReference>
<feature type="signal peptide" evidence="2">
    <location>
        <begin position="1"/>
        <end position="25"/>
    </location>
</feature>
<comment type="similarity">
    <text evidence="1">Belongs to the UPF0065 (bug) family.</text>
</comment>
<dbReference type="PIRSF" id="PIRSF017082">
    <property type="entry name" value="YflP"/>
    <property type="match status" value="1"/>
</dbReference>
<dbReference type="InterPro" id="IPR005064">
    <property type="entry name" value="BUG"/>
</dbReference>
<organism evidence="3">
    <name type="scientific">Sheuella amnicola</name>
    <dbReference type="NCBI Taxonomy" id="2707330"/>
    <lineage>
        <taxon>Bacteria</taxon>
        <taxon>Pseudomonadati</taxon>
        <taxon>Pseudomonadota</taxon>
        <taxon>Betaproteobacteria</taxon>
        <taxon>Burkholderiales</taxon>
        <taxon>Alcaligenaceae</taxon>
        <taxon>Sheuella</taxon>
    </lineage>
</organism>
<gene>
    <name evidence="3" type="ORF">G3I67_14100</name>
</gene>
<accession>A0A6B2R2B3</accession>
<dbReference type="CDD" id="cd07012">
    <property type="entry name" value="PBP2_Bug_TTT"/>
    <property type="match status" value="1"/>
</dbReference>
<dbReference type="Gene3D" id="3.40.190.150">
    <property type="entry name" value="Bordetella uptake gene, domain 1"/>
    <property type="match status" value="1"/>
</dbReference>
<evidence type="ECO:0000256" key="2">
    <source>
        <dbReference type="SAM" id="SignalP"/>
    </source>
</evidence>
<dbReference type="RefSeq" id="WP_163656178.1">
    <property type="nucleotide sequence ID" value="NZ_JAAGRN010000011.1"/>
</dbReference>
<dbReference type="Gene3D" id="3.40.190.10">
    <property type="entry name" value="Periplasmic binding protein-like II"/>
    <property type="match status" value="1"/>
</dbReference>
<dbReference type="AlphaFoldDB" id="A0A6B2R2B3"/>
<dbReference type="InterPro" id="IPR042100">
    <property type="entry name" value="Bug_dom1"/>
</dbReference>
<dbReference type="EMBL" id="JAAGRN010000011">
    <property type="protein sequence ID" value="NDY84362.1"/>
    <property type="molecule type" value="Genomic_DNA"/>
</dbReference>
<comment type="caution">
    <text evidence="3">The sequence shown here is derived from an EMBL/GenBank/DDBJ whole genome shotgun (WGS) entry which is preliminary data.</text>
</comment>
<feature type="chain" id="PRO_5025375222" evidence="2">
    <location>
        <begin position="26"/>
        <end position="324"/>
    </location>
</feature>
<protein>
    <submittedName>
        <fullName evidence="3">Tripartite tricarboxylate transporter substrate binding protein</fullName>
    </submittedName>
</protein>
<dbReference type="Pfam" id="PF03401">
    <property type="entry name" value="TctC"/>
    <property type="match status" value="1"/>
</dbReference>
<proteinExistence type="inferred from homology"/>
<reference evidence="3" key="1">
    <citation type="submission" date="2020-02" db="EMBL/GenBank/DDBJ databases">
        <authorList>
            <person name="Chen W.-M."/>
        </authorList>
    </citation>
    <scope>NUCLEOTIDE SEQUENCE</scope>
    <source>
        <strain evidence="3">NBD-18</strain>
    </source>
</reference>
<name>A0A6B2R2B3_9BURK</name>
<dbReference type="PANTHER" id="PTHR42928:SF5">
    <property type="entry name" value="BLR1237 PROTEIN"/>
    <property type="match status" value="1"/>
</dbReference>
<dbReference type="SUPFAM" id="SSF53850">
    <property type="entry name" value="Periplasmic binding protein-like II"/>
    <property type="match status" value="1"/>
</dbReference>
<keyword evidence="2" id="KW-0732">Signal</keyword>
<evidence type="ECO:0000256" key="1">
    <source>
        <dbReference type="ARBA" id="ARBA00006987"/>
    </source>
</evidence>